<feature type="transmembrane region" description="Helical" evidence="2">
    <location>
        <begin position="109"/>
        <end position="131"/>
    </location>
</feature>
<evidence type="ECO:0000256" key="2">
    <source>
        <dbReference type="SAM" id="Phobius"/>
    </source>
</evidence>
<dbReference type="Proteomes" id="UP000824134">
    <property type="component" value="Unassembled WGS sequence"/>
</dbReference>
<dbReference type="AlphaFoldDB" id="A0A9D1ZRM2"/>
<feature type="compositionally biased region" description="Basic and acidic residues" evidence="1">
    <location>
        <begin position="59"/>
        <end position="77"/>
    </location>
</feature>
<dbReference type="InterPro" id="IPR021403">
    <property type="entry name" value="DUF3043"/>
</dbReference>
<proteinExistence type="predicted"/>
<name>A0A9D1ZRM2_9MICC</name>
<gene>
    <name evidence="3" type="ORF">H9821_05905</name>
</gene>
<feature type="region of interest" description="Disordered" evidence="1">
    <location>
        <begin position="1"/>
        <end position="96"/>
    </location>
</feature>
<reference evidence="3" key="1">
    <citation type="journal article" date="2021" name="PeerJ">
        <title>Extensive microbial diversity within the chicken gut microbiome revealed by metagenomics and culture.</title>
        <authorList>
            <person name="Gilroy R."/>
            <person name="Ravi A."/>
            <person name="Getino M."/>
            <person name="Pursley I."/>
            <person name="Horton D.L."/>
            <person name="Alikhan N.F."/>
            <person name="Baker D."/>
            <person name="Gharbi K."/>
            <person name="Hall N."/>
            <person name="Watson M."/>
            <person name="Adriaenssens E.M."/>
            <person name="Foster-Nyarko E."/>
            <person name="Jarju S."/>
            <person name="Secka A."/>
            <person name="Antonio M."/>
            <person name="Oren A."/>
            <person name="Chaudhuri R.R."/>
            <person name="La Ragione R."/>
            <person name="Hildebrand F."/>
            <person name="Pallen M.J."/>
        </authorList>
    </citation>
    <scope>NUCLEOTIDE SEQUENCE</scope>
    <source>
        <strain evidence="3">ChiHjej12B11-9195</strain>
    </source>
</reference>
<keyword evidence="2" id="KW-1133">Transmembrane helix</keyword>
<keyword evidence="2" id="KW-0812">Transmembrane</keyword>
<dbReference type="EMBL" id="DXCN01000045">
    <property type="protein sequence ID" value="HIY95182.1"/>
    <property type="molecule type" value="Genomic_DNA"/>
</dbReference>
<keyword evidence="2" id="KW-0472">Membrane</keyword>
<evidence type="ECO:0000256" key="1">
    <source>
        <dbReference type="SAM" id="MobiDB-lite"/>
    </source>
</evidence>
<feature type="transmembrane region" description="Helical" evidence="2">
    <location>
        <begin position="137"/>
        <end position="157"/>
    </location>
</feature>
<organism evidence="3 4">
    <name type="scientific">Candidatus Rothia avicola</name>
    <dbReference type="NCBI Taxonomy" id="2840478"/>
    <lineage>
        <taxon>Bacteria</taxon>
        <taxon>Bacillati</taxon>
        <taxon>Actinomycetota</taxon>
        <taxon>Actinomycetes</taxon>
        <taxon>Micrococcales</taxon>
        <taxon>Micrococcaceae</taxon>
        <taxon>Rothia</taxon>
    </lineage>
</organism>
<reference evidence="3" key="2">
    <citation type="submission" date="2021-04" db="EMBL/GenBank/DDBJ databases">
        <authorList>
            <person name="Gilroy R."/>
        </authorList>
    </citation>
    <scope>NUCLEOTIDE SEQUENCE</scope>
    <source>
        <strain evidence="3">ChiHjej12B11-9195</strain>
    </source>
</reference>
<comment type="caution">
    <text evidence="3">The sequence shown here is derived from an EMBL/GenBank/DDBJ whole genome shotgun (WGS) entry which is preliminary data.</text>
</comment>
<protein>
    <submittedName>
        <fullName evidence="3">DUF3043 domain-containing protein</fullName>
    </submittedName>
</protein>
<evidence type="ECO:0000313" key="4">
    <source>
        <dbReference type="Proteomes" id="UP000824134"/>
    </source>
</evidence>
<sequence>MFGRNKKSSENAGSVVADATPVVSKAPKTTQPGYTAPKGRPTPSRKEREAARRTPLVPADRKAAKDAQREADREFRAKQQQALQTGDERYLPANDRGPQRRYIRDYVDARFNVGDIMIIVILAVFIVGLFSPSMQQYTILLMWGMILLWVIDYMIMWRGLKKKLTEKFGSIEPRSGFYAFNRVMMLRRFRLPKPQVKRGEYPK</sequence>
<accession>A0A9D1ZRM2</accession>
<dbReference type="Pfam" id="PF11241">
    <property type="entry name" value="DUF3043"/>
    <property type="match status" value="1"/>
</dbReference>
<evidence type="ECO:0000313" key="3">
    <source>
        <dbReference type="EMBL" id="HIY95182.1"/>
    </source>
</evidence>